<dbReference type="Proteomes" id="UP000636479">
    <property type="component" value="Unassembled WGS sequence"/>
</dbReference>
<accession>A0A8H6SK61</accession>
<evidence type="ECO:0000313" key="1">
    <source>
        <dbReference type="EMBL" id="KAF7301123.1"/>
    </source>
</evidence>
<dbReference type="AlphaFoldDB" id="A0A8H6SK61"/>
<comment type="caution">
    <text evidence="1">The sequence shown here is derived from an EMBL/GenBank/DDBJ whole genome shotgun (WGS) entry which is preliminary data.</text>
</comment>
<sequence>MDPAYSKKKIIDLTDAELVALGFMGEDAPRDVAMIVEQVRGSPQRLGSITCYMVDILRRQAIGEIPRSLPPALPPPAMFNVSELDSGTTESLVAPPPELMWRSDKGTNPFITLSPGAESFHLPIKTVHGVYNVPLSYVWDNVAPKIIETMKARGIKYSSMSTARFSIEKEDGCDGPLGPVVIWIAVHPGTTDVESVRGATPDICRILADFNITDTVVEWYEGAITRLGG</sequence>
<reference evidence="1" key="1">
    <citation type="submission" date="2020-05" db="EMBL/GenBank/DDBJ databases">
        <title>Mycena genomes resolve the evolution of fungal bioluminescence.</title>
        <authorList>
            <person name="Tsai I.J."/>
        </authorList>
    </citation>
    <scope>NUCLEOTIDE SEQUENCE</scope>
    <source>
        <strain evidence="1">171206Taipei</strain>
    </source>
</reference>
<dbReference type="OrthoDB" id="3364808at2759"/>
<name>A0A8H6SK61_9AGAR</name>
<organism evidence="1 2">
    <name type="scientific">Mycena indigotica</name>
    <dbReference type="NCBI Taxonomy" id="2126181"/>
    <lineage>
        <taxon>Eukaryota</taxon>
        <taxon>Fungi</taxon>
        <taxon>Dikarya</taxon>
        <taxon>Basidiomycota</taxon>
        <taxon>Agaricomycotina</taxon>
        <taxon>Agaricomycetes</taxon>
        <taxon>Agaricomycetidae</taxon>
        <taxon>Agaricales</taxon>
        <taxon>Marasmiineae</taxon>
        <taxon>Mycenaceae</taxon>
        <taxon>Mycena</taxon>
    </lineage>
</organism>
<keyword evidence="2" id="KW-1185">Reference proteome</keyword>
<protein>
    <submittedName>
        <fullName evidence="1">Uncharacterized protein</fullName>
    </submittedName>
</protein>
<dbReference type="EMBL" id="JACAZF010000006">
    <property type="protein sequence ID" value="KAF7301123.1"/>
    <property type="molecule type" value="Genomic_DNA"/>
</dbReference>
<gene>
    <name evidence="1" type="ORF">MIND_00676500</name>
</gene>
<dbReference type="GeneID" id="59345995"/>
<proteinExistence type="predicted"/>
<evidence type="ECO:0000313" key="2">
    <source>
        <dbReference type="Proteomes" id="UP000636479"/>
    </source>
</evidence>
<dbReference type="RefSeq" id="XP_037219123.1">
    <property type="nucleotide sequence ID" value="XM_037363479.1"/>
</dbReference>